<dbReference type="Gene3D" id="3.80.10.10">
    <property type="entry name" value="Ribonuclease Inhibitor"/>
    <property type="match status" value="1"/>
</dbReference>
<dbReference type="Pfam" id="PF00001">
    <property type="entry name" value="7tm_1"/>
    <property type="match status" value="1"/>
</dbReference>
<sequence>MLGYTARMCVRGGANENTALLFLLLLIAAYAAANGLNDTQCETAGWRKCLPITGELKPIQLEGMTSGTHTCVLCSAVDGVDNSRSLSPLIAEVDNVAIRRYPFDVLSAMKLAQLEHAEFHRSLALIDADITDMDNNTFAGFSSLFKLSLDSNRMSHVKQAWFTGLEKLAVLILSNNNIKQIDPRSFVHLTNLAGLDLENNLLQVVDPSWLLGPELRMTLNLRSNVINRISPVSFHHLRLSRLDLRGNDLSCLDEKVLAGQSTLLNLRISSGVLSSVHDAKPHSMKWSLNRLGNFLRKAVTMIVEVPKFLFCVKQNSHELSFGWMVDTSDNGPGRIKVERVNPGISCGELDRSLSTISIQAPVVVLATGGSLDDNTVPNRLEQCRQVWEYGDGIKVDLMGNIIFQLVSMATRNTPVEDVAMSFVQTQSTNTPTNTEYTTHTNAIHDDMKNITCILITKDEHTELFFTIHPAQHQTHTTVTTYTTTTDYSSSLTHTLSTQRHINTTSNTVSDDTDSCRSLPAVLDTIDPTYSEIPDDIATAHRPLPSLPHTYWAIPDDVTSSVVRSVSLPACTLGKTPDDAASCKSLPAVLQSVEPTYSEIPDDIAAAQRPLPALTRSPEPDQEAATQRHMPAPPHTYSEIQDDEESGPIPFYDDAAEFSLHEVTNRRQNRRAFRDNTSASSRHRSGRSIAAYGSAEVTRTQVNNFYRNAPEAQSIRTRRKTRTALVSQATSHGLRTYVNATDAILSSGQNVTEAHIAFLTFPDACLPWEISGNGTRITPRCASLPLVTLPNTYWPWDIPGDGNAVIVGRALSVGTQTDPEVYSLCNTNRTNKTRTKDEVSFNNTNFLSNTSFLRDMTFFGETWLFNDTISFNNTKAGMIMMSVNKSALKSPPDMVYEFQWEDGLLVALLGISSMVGTIGNAAVILAFCIYKKIRTTDNAFILNTSIWDLVTSAVIIPLFISSTMTGLPNCGQACCAFIGFLNLFSLLQSLLSCALIAFNRYVHVVLSLATYKRLFGPVKAFLWVVGSWVTGTLIMFPAMSGIYGSLGWDAYIQICQLSHEDPASVLFFKNVVLSMYWAVVFTISAFYARIYLHVRKSTMAIGQHLGYSPQQVSLQAVKRTKHMFYIFFTFLTLTCPNVVINYVDFYATLLPKAVFFTSSALYILNTAVNPIIYTWTLKEFRQGFKSMVRCRRHIVPNPQAGQPADQRPVRVINVLSRLGVSNRVAPSEPSGDTSEINT</sequence>
<feature type="transmembrane region" description="Helical" evidence="11">
    <location>
        <begin position="939"/>
        <end position="959"/>
    </location>
</feature>
<dbReference type="PANTHER" id="PTHR24240">
    <property type="entry name" value="OPSIN"/>
    <property type="match status" value="1"/>
</dbReference>
<keyword evidence="6" id="KW-0297">G-protein coupled receptor</keyword>
<protein>
    <recommendedName>
        <fullName evidence="13">G-protein coupled receptors family 1 profile domain-containing protein</fullName>
    </recommendedName>
</protein>
<feature type="region of interest" description="Disordered" evidence="10">
    <location>
        <begin position="666"/>
        <end position="691"/>
    </location>
</feature>
<dbReference type="PROSITE" id="PS51450">
    <property type="entry name" value="LRR"/>
    <property type="match status" value="1"/>
</dbReference>
<dbReference type="GO" id="GO:0016020">
    <property type="term" value="C:membrane"/>
    <property type="evidence" value="ECO:0007669"/>
    <property type="project" value="UniProtKB-SubCell"/>
</dbReference>
<evidence type="ECO:0000256" key="10">
    <source>
        <dbReference type="SAM" id="MobiDB-lite"/>
    </source>
</evidence>
<dbReference type="SUPFAM" id="SSF81321">
    <property type="entry name" value="Family A G protein-coupled receptor-like"/>
    <property type="match status" value="1"/>
</dbReference>
<keyword evidence="5 11" id="KW-1133">Transmembrane helix</keyword>
<dbReference type="SMART" id="SM00369">
    <property type="entry name" value="LRR_TYP"/>
    <property type="match status" value="4"/>
</dbReference>
<evidence type="ECO:0000256" key="9">
    <source>
        <dbReference type="ARBA" id="ARBA00023224"/>
    </source>
</evidence>
<keyword evidence="9" id="KW-0807">Transducer</keyword>
<dbReference type="InterPro" id="IPR050125">
    <property type="entry name" value="GPCR_opsins"/>
</dbReference>
<organism>
    <name type="scientific">Branchiostoma floridae</name>
    <name type="common">Florida lancelet</name>
    <name type="synonym">Amphioxus</name>
    <dbReference type="NCBI Taxonomy" id="7739"/>
    <lineage>
        <taxon>Eukaryota</taxon>
        <taxon>Metazoa</taxon>
        <taxon>Chordata</taxon>
        <taxon>Cephalochordata</taxon>
        <taxon>Leptocardii</taxon>
        <taxon>Amphioxiformes</taxon>
        <taxon>Branchiostomatidae</taxon>
        <taxon>Branchiostoma</taxon>
    </lineage>
</organism>
<evidence type="ECO:0000256" key="4">
    <source>
        <dbReference type="ARBA" id="ARBA00022737"/>
    </source>
</evidence>
<feature type="transmembrane region" description="Helical" evidence="11">
    <location>
        <begin position="979"/>
        <end position="998"/>
    </location>
</feature>
<evidence type="ECO:0000256" key="5">
    <source>
        <dbReference type="ARBA" id="ARBA00022989"/>
    </source>
</evidence>
<dbReference type="Pfam" id="PF13855">
    <property type="entry name" value="LRR_8"/>
    <property type="match status" value="1"/>
</dbReference>
<feature type="chain" id="PRO_5002935263" description="G-protein coupled receptors family 1 profile domain-containing protein" evidence="12">
    <location>
        <begin position="34"/>
        <end position="1237"/>
    </location>
</feature>
<keyword evidence="4" id="KW-0677">Repeat</keyword>
<evidence type="ECO:0000259" key="13">
    <source>
        <dbReference type="PROSITE" id="PS50262"/>
    </source>
</evidence>
<dbReference type="InterPro" id="IPR003591">
    <property type="entry name" value="Leu-rich_rpt_typical-subtyp"/>
</dbReference>
<proteinExistence type="predicted"/>
<keyword evidence="12" id="KW-0732">Signal</keyword>
<evidence type="ECO:0000256" key="11">
    <source>
        <dbReference type="SAM" id="Phobius"/>
    </source>
</evidence>
<evidence type="ECO:0000256" key="8">
    <source>
        <dbReference type="ARBA" id="ARBA00023170"/>
    </source>
</evidence>
<comment type="subcellular location">
    <subcellularLocation>
        <location evidence="1">Membrane</location>
        <topology evidence="1">Multi-pass membrane protein</topology>
    </subcellularLocation>
</comment>
<dbReference type="CDD" id="cd00637">
    <property type="entry name" value="7tm_classA_rhodopsin-like"/>
    <property type="match status" value="1"/>
</dbReference>
<dbReference type="Gene3D" id="1.20.1070.10">
    <property type="entry name" value="Rhodopsin 7-helix transmembrane proteins"/>
    <property type="match status" value="1"/>
</dbReference>
<dbReference type="SUPFAM" id="SSF52058">
    <property type="entry name" value="L domain-like"/>
    <property type="match status" value="1"/>
</dbReference>
<dbReference type="InParanoid" id="C3ZVG9"/>
<feature type="transmembrane region" description="Helical" evidence="11">
    <location>
        <begin position="1122"/>
        <end position="1142"/>
    </location>
</feature>
<feature type="transmembrane region" description="Helical" evidence="11">
    <location>
        <begin position="1019"/>
        <end position="1038"/>
    </location>
</feature>
<dbReference type="InterPro" id="IPR001611">
    <property type="entry name" value="Leu-rich_rpt"/>
</dbReference>
<evidence type="ECO:0000256" key="6">
    <source>
        <dbReference type="ARBA" id="ARBA00023040"/>
    </source>
</evidence>
<dbReference type="InterPro" id="IPR000276">
    <property type="entry name" value="GPCR_Rhodpsn"/>
</dbReference>
<dbReference type="EMBL" id="GG666689">
    <property type="protein sequence ID" value="EEN43490.1"/>
    <property type="molecule type" value="Genomic_DNA"/>
</dbReference>
<keyword evidence="7 11" id="KW-0472">Membrane</keyword>
<dbReference type="InterPro" id="IPR017452">
    <property type="entry name" value="GPCR_Rhodpsn_7TM"/>
</dbReference>
<evidence type="ECO:0000256" key="7">
    <source>
        <dbReference type="ARBA" id="ARBA00023136"/>
    </source>
</evidence>
<dbReference type="AlphaFoldDB" id="C3ZVG9"/>
<feature type="transmembrane region" description="Helical" evidence="11">
    <location>
        <begin position="1073"/>
        <end position="1091"/>
    </location>
</feature>
<feature type="region of interest" description="Disordered" evidence="10">
    <location>
        <begin position="612"/>
        <end position="648"/>
    </location>
</feature>
<evidence type="ECO:0000256" key="2">
    <source>
        <dbReference type="ARBA" id="ARBA00022614"/>
    </source>
</evidence>
<keyword evidence="2" id="KW-0433">Leucine-rich repeat</keyword>
<feature type="transmembrane region" description="Helical" evidence="11">
    <location>
        <begin position="1154"/>
        <end position="1176"/>
    </location>
</feature>
<dbReference type="PRINTS" id="PR00237">
    <property type="entry name" value="GPCRRHODOPSN"/>
</dbReference>
<evidence type="ECO:0000256" key="3">
    <source>
        <dbReference type="ARBA" id="ARBA00022692"/>
    </source>
</evidence>
<dbReference type="PROSITE" id="PS50262">
    <property type="entry name" value="G_PROTEIN_RECEP_F1_2"/>
    <property type="match status" value="1"/>
</dbReference>
<feature type="domain" description="G-protein coupled receptors family 1 profile" evidence="13">
    <location>
        <begin position="918"/>
        <end position="1172"/>
    </location>
</feature>
<evidence type="ECO:0000256" key="12">
    <source>
        <dbReference type="SAM" id="SignalP"/>
    </source>
</evidence>
<dbReference type="FunFam" id="3.80.10.10:FF:001023">
    <property type="entry name" value="Uncharacterized protein"/>
    <property type="match status" value="1"/>
</dbReference>
<reference evidence="14" key="1">
    <citation type="journal article" date="2008" name="Nature">
        <title>The amphioxus genome and the evolution of the chordate karyotype.</title>
        <authorList>
            <consortium name="US DOE Joint Genome Institute (JGI-PGF)"/>
            <person name="Putnam N.H."/>
            <person name="Butts T."/>
            <person name="Ferrier D.E.K."/>
            <person name="Furlong R.F."/>
            <person name="Hellsten U."/>
            <person name="Kawashima T."/>
            <person name="Robinson-Rechavi M."/>
            <person name="Shoguchi E."/>
            <person name="Terry A."/>
            <person name="Yu J.-K."/>
            <person name="Benito-Gutierrez E.L."/>
            <person name="Dubchak I."/>
            <person name="Garcia-Fernandez J."/>
            <person name="Gibson-Brown J.J."/>
            <person name="Grigoriev I.V."/>
            <person name="Horton A.C."/>
            <person name="de Jong P.J."/>
            <person name="Jurka J."/>
            <person name="Kapitonov V.V."/>
            <person name="Kohara Y."/>
            <person name="Kuroki Y."/>
            <person name="Lindquist E."/>
            <person name="Lucas S."/>
            <person name="Osoegawa K."/>
            <person name="Pennacchio L.A."/>
            <person name="Salamov A.A."/>
            <person name="Satou Y."/>
            <person name="Sauka-Spengler T."/>
            <person name="Schmutz J."/>
            <person name="Shin-I T."/>
            <person name="Toyoda A."/>
            <person name="Bronner-Fraser M."/>
            <person name="Fujiyama A."/>
            <person name="Holland L.Z."/>
            <person name="Holland P.W.H."/>
            <person name="Satoh N."/>
            <person name="Rokhsar D.S."/>
        </authorList>
    </citation>
    <scope>NUCLEOTIDE SEQUENCE [LARGE SCALE GENOMIC DNA]</scope>
    <source>
        <strain evidence="14">S238N-H82</strain>
        <tissue evidence="14">Testes</tissue>
    </source>
</reference>
<feature type="transmembrane region" description="Helical" evidence="11">
    <location>
        <begin position="903"/>
        <end position="927"/>
    </location>
</feature>
<dbReference type="FunFam" id="1.20.1070.10:FF:000313">
    <property type="entry name" value="Uncharacterized protein"/>
    <property type="match status" value="1"/>
</dbReference>
<name>C3ZVG9_BRAFL</name>
<accession>C3ZVG9</accession>
<evidence type="ECO:0000256" key="1">
    <source>
        <dbReference type="ARBA" id="ARBA00004141"/>
    </source>
</evidence>
<gene>
    <name evidence="14" type="ORF">BRAFLDRAFT_100163</name>
</gene>
<dbReference type="GO" id="GO:0004930">
    <property type="term" value="F:G protein-coupled receptor activity"/>
    <property type="evidence" value="ECO:0007669"/>
    <property type="project" value="UniProtKB-KW"/>
</dbReference>
<dbReference type="eggNOG" id="KOG0619">
    <property type="taxonomic scope" value="Eukaryota"/>
</dbReference>
<feature type="signal peptide" evidence="12">
    <location>
        <begin position="1"/>
        <end position="33"/>
    </location>
</feature>
<evidence type="ECO:0000313" key="14">
    <source>
        <dbReference type="EMBL" id="EEN43490.1"/>
    </source>
</evidence>
<keyword evidence="8" id="KW-0675">Receptor</keyword>
<dbReference type="InterPro" id="IPR032675">
    <property type="entry name" value="LRR_dom_sf"/>
</dbReference>
<keyword evidence="3 11" id="KW-0812">Transmembrane</keyword>